<dbReference type="InterPro" id="IPR001041">
    <property type="entry name" value="2Fe-2S_ferredoxin-type"/>
</dbReference>
<keyword evidence="2" id="KW-1003">Cell membrane</keyword>
<dbReference type="PANTHER" id="PTHR43081:SF17">
    <property type="entry name" value="BLL5647 PROTEIN"/>
    <property type="match status" value="1"/>
</dbReference>
<dbReference type="SMART" id="SM00044">
    <property type="entry name" value="CYCc"/>
    <property type="match status" value="1"/>
</dbReference>
<dbReference type="Gene3D" id="3.30.70.1230">
    <property type="entry name" value="Nucleotide cyclase"/>
    <property type="match status" value="1"/>
</dbReference>
<accession>A0ABX0UZC7</accession>
<keyword evidence="7" id="KW-0456">Lyase</keyword>
<feature type="transmembrane region" description="Helical" evidence="4">
    <location>
        <begin position="177"/>
        <end position="201"/>
    </location>
</feature>
<dbReference type="Gene3D" id="3.10.20.30">
    <property type="match status" value="1"/>
</dbReference>
<proteinExistence type="predicted"/>
<dbReference type="CDD" id="cd07302">
    <property type="entry name" value="CHD"/>
    <property type="match status" value="1"/>
</dbReference>
<evidence type="ECO:0000256" key="1">
    <source>
        <dbReference type="ARBA" id="ARBA00004651"/>
    </source>
</evidence>
<keyword evidence="4" id="KW-0812">Transmembrane</keyword>
<feature type="domain" description="Guanylate cyclase" evidence="5">
    <location>
        <begin position="372"/>
        <end position="504"/>
    </location>
</feature>
<evidence type="ECO:0000256" key="4">
    <source>
        <dbReference type="SAM" id="Phobius"/>
    </source>
</evidence>
<reference evidence="7 8" key="1">
    <citation type="submission" date="2020-03" db="EMBL/GenBank/DDBJ databases">
        <title>Genomic Encyclopedia of Type Strains, Phase IV (KMG-IV): sequencing the most valuable type-strain genomes for metagenomic binning, comparative biology and taxonomic classification.</title>
        <authorList>
            <person name="Goeker M."/>
        </authorList>
    </citation>
    <scope>NUCLEOTIDE SEQUENCE [LARGE SCALE GENOMIC DNA]</scope>
    <source>
        <strain evidence="7 8">DSM 103870</strain>
    </source>
</reference>
<gene>
    <name evidence="7" type="ORF">FHS82_002151</name>
</gene>
<name>A0ABX0UZC7_9HYPH</name>
<evidence type="ECO:0000259" key="5">
    <source>
        <dbReference type="PROSITE" id="PS50125"/>
    </source>
</evidence>
<keyword evidence="4" id="KW-1133">Transmembrane helix</keyword>
<feature type="transmembrane region" description="Helical" evidence="4">
    <location>
        <begin position="221"/>
        <end position="244"/>
    </location>
</feature>
<dbReference type="Proteomes" id="UP001429580">
    <property type="component" value="Unassembled WGS sequence"/>
</dbReference>
<dbReference type="CDD" id="cd00207">
    <property type="entry name" value="fer2"/>
    <property type="match status" value="1"/>
</dbReference>
<comment type="caution">
    <text evidence="7">The sequence shown here is derived from an EMBL/GenBank/DDBJ whole genome shotgun (WGS) entry which is preliminary data.</text>
</comment>
<feature type="transmembrane region" description="Helical" evidence="4">
    <location>
        <begin position="20"/>
        <end position="36"/>
    </location>
</feature>
<dbReference type="EC" id="4.6.1.1" evidence="7"/>
<comment type="subcellular location">
    <subcellularLocation>
        <location evidence="1">Cell membrane</location>
        <topology evidence="1">Multi-pass membrane protein</topology>
    </subcellularLocation>
</comment>
<feature type="transmembrane region" description="Helical" evidence="4">
    <location>
        <begin position="144"/>
        <end position="165"/>
    </location>
</feature>
<dbReference type="InterPro" id="IPR012675">
    <property type="entry name" value="Beta-grasp_dom_sf"/>
</dbReference>
<dbReference type="PROSITE" id="PS50125">
    <property type="entry name" value="GUANYLATE_CYCLASE_2"/>
    <property type="match status" value="1"/>
</dbReference>
<dbReference type="GO" id="GO:0004016">
    <property type="term" value="F:adenylate cyclase activity"/>
    <property type="evidence" value="ECO:0007669"/>
    <property type="project" value="UniProtKB-EC"/>
</dbReference>
<dbReference type="InterPro" id="IPR029787">
    <property type="entry name" value="Nucleotide_cyclase"/>
</dbReference>
<dbReference type="PROSITE" id="PS51085">
    <property type="entry name" value="2FE2S_FER_2"/>
    <property type="match status" value="1"/>
</dbReference>
<keyword evidence="8" id="KW-1185">Reference proteome</keyword>
<dbReference type="SUPFAM" id="SSF81343">
    <property type="entry name" value="Fumarate reductase respiratory complex transmembrane subunits"/>
    <property type="match status" value="1"/>
</dbReference>
<dbReference type="Pfam" id="PF00111">
    <property type="entry name" value="Fer2"/>
    <property type="match status" value="1"/>
</dbReference>
<sequence length="556" mass="60550">MTMSSSPVLPSHLTLRKLRIATGLVMFVFMTTHLLNHSLNLISLPVAESGLRWFAAFWGSAAGGVLLYGAVLTHIGLVLHALYRRCSLRMQPEEAFQLVLGLLIPLFLIDHVVATRVAHALHGERITYESVIRSLWVTTPVSGVRQTVALVVAWAHGCIGLHFWLRYRDWYRDASPSLLMGATLLPVLALLGFSETGRLLARAPAPVSPLPEPEVLASADAGLQLARLTLYGAFGGLLAGTFGLRGLRQWRERGATIVVHYPGNRNVRVPRGFTVLEASRVGRIPHYAVCGGKGRCSTCRVEVLGDPAALPPPDELEKATLERVGAPPGVRLACQLRPAHDISVAPVLVPHRKRSRLLDVREMSPGREQEIAVMFCDMRNFTGMTEKRLPYDTVFLLNRYFALVGQAVEESGGRIDKFIGDGAMALFGIDSTPRDGCRAALRAARKIAEDIERLHRELGLEFPAPLRVAIGIHAGPAVIGVMGYGRARSLTAVGDTVNVASRLESVAKERNATLVVSEPVMRMAQVDTDGLPADVIQVRGRAKQLRVFVDPPVSPP</sequence>
<dbReference type="InterPro" id="IPR036010">
    <property type="entry name" value="2Fe-2S_ferredoxin-like_sf"/>
</dbReference>
<dbReference type="RefSeq" id="WP_166952229.1">
    <property type="nucleotide sequence ID" value="NZ_JAASQI010000004.1"/>
</dbReference>
<protein>
    <submittedName>
        <fullName evidence="7">Adenylate cyclase</fullName>
        <ecNumber evidence="7">4.6.1.1</ecNumber>
    </submittedName>
</protein>
<feature type="transmembrane region" description="Helical" evidence="4">
    <location>
        <begin position="56"/>
        <end position="83"/>
    </location>
</feature>
<dbReference type="PANTHER" id="PTHR43081">
    <property type="entry name" value="ADENYLATE CYCLASE, TERMINAL-DIFFERENTIATION SPECIFIC-RELATED"/>
    <property type="match status" value="1"/>
</dbReference>
<dbReference type="SUPFAM" id="SSF54292">
    <property type="entry name" value="2Fe-2S ferredoxin-like"/>
    <property type="match status" value="1"/>
</dbReference>
<dbReference type="InterPro" id="IPR050697">
    <property type="entry name" value="Adenylyl/Guanylyl_Cyclase_3/4"/>
</dbReference>
<evidence type="ECO:0000256" key="3">
    <source>
        <dbReference type="ARBA" id="ARBA00023136"/>
    </source>
</evidence>
<organism evidence="7 8">
    <name type="scientific">Pseudochelatococcus lubricantis</name>
    <dbReference type="NCBI Taxonomy" id="1538102"/>
    <lineage>
        <taxon>Bacteria</taxon>
        <taxon>Pseudomonadati</taxon>
        <taxon>Pseudomonadota</taxon>
        <taxon>Alphaproteobacteria</taxon>
        <taxon>Hyphomicrobiales</taxon>
        <taxon>Chelatococcaceae</taxon>
        <taxon>Pseudochelatococcus</taxon>
    </lineage>
</organism>
<evidence type="ECO:0000313" key="7">
    <source>
        <dbReference type="EMBL" id="NIJ58309.1"/>
    </source>
</evidence>
<dbReference type="EMBL" id="JAASQI010000004">
    <property type="protein sequence ID" value="NIJ58309.1"/>
    <property type="molecule type" value="Genomic_DNA"/>
</dbReference>
<dbReference type="InterPro" id="IPR001054">
    <property type="entry name" value="A/G_cyclase"/>
</dbReference>
<keyword evidence="3 4" id="KW-0472">Membrane</keyword>
<evidence type="ECO:0000313" key="8">
    <source>
        <dbReference type="Proteomes" id="UP001429580"/>
    </source>
</evidence>
<dbReference type="SUPFAM" id="SSF55073">
    <property type="entry name" value="Nucleotide cyclase"/>
    <property type="match status" value="1"/>
</dbReference>
<feature type="transmembrane region" description="Helical" evidence="4">
    <location>
        <begin position="95"/>
        <end position="114"/>
    </location>
</feature>
<feature type="domain" description="2Fe-2S ferredoxin-type" evidence="6">
    <location>
        <begin position="255"/>
        <end position="350"/>
    </location>
</feature>
<evidence type="ECO:0000259" key="6">
    <source>
        <dbReference type="PROSITE" id="PS51085"/>
    </source>
</evidence>
<dbReference type="Pfam" id="PF00211">
    <property type="entry name" value="Guanylate_cyc"/>
    <property type="match status" value="1"/>
</dbReference>
<evidence type="ECO:0000256" key="2">
    <source>
        <dbReference type="ARBA" id="ARBA00022475"/>
    </source>
</evidence>
<dbReference type="InterPro" id="IPR034804">
    <property type="entry name" value="SQR/QFR_C/D"/>
</dbReference>